<dbReference type="AlphaFoldDB" id="A0A9P7AU74"/>
<organism evidence="1 2">
    <name type="scientific">Hyphodiscus hymeniophilus</name>
    <dbReference type="NCBI Taxonomy" id="353542"/>
    <lineage>
        <taxon>Eukaryota</taxon>
        <taxon>Fungi</taxon>
        <taxon>Dikarya</taxon>
        <taxon>Ascomycota</taxon>
        <taxon>Pezizomycotina</taxon>
        <taxon>Leotiomycetes</taxon>
        <taxon>Helotiales</taxon>
        <taxon>Hyphodiscaceae</taxon>
        <taxon>Hyphodiscus</taxon>
    </lineage>
</organism>
<dbReference type="Proteomes" id="UP000785200">
    <property type="component" value="Unassembled WGS sequence"/>
</dbReference>
<evidence type="ECO:0000313" key="2">
    <source>
        <dbReference type="Proteomes" id="UP000785200"/>
    </source>
</evidence>
<evidence type="ECO:0000313" key="1">
    <source>
        <dbReference type="EMBL" id="KAG0646514.1"/>
    </source>
</evidence>
<comment type="caution">
    <text evidence="1">The sequence shown here is derived from an EMBL/GenBank/DDBJ whole genome shotgun (WGS) entry which is preliminary data.</text>
</comment>
<sequence>MDRILQPAISIQIILPEDICGANSNEKPTVRHSGDEIRGHLEVTTRGNFEFEVNLSFEGQSIFSRLTSVVIEFGLGLVRTWVGFQNDSDPYRLPPTAEFQLKVFAREPEIVFRSVDQKHQRPIIHISTAISIRRASPAHLRSFRCPTRLPQVVSFDRTRELYDVYVSAGNSYYAPYTSSSTSSNGGLHTRIQAFYDEMYKAAQMDAITWNPKIVSCRAFTSKCLVFGFWSINYCNLKPCFYTKLSLWF</sequence>
<reference evidence="1" key="1">
    <citation type="submission" date="2019-07" db="EMBL/GenBank/DDBJ databases">
        <title>Hyphodiscus hymeniophilus genome sequencing and assembly.</title>
        <authorList>
            <person name="Kramer G."/>
            <person name="Nodwell J."/>
        </authorList>
    </citation>
    <scope>NUCLEOTIDE SEQUENCE</scope>
    <source>
        <strain evidence="1">ATCC 34498</strain>
    </source>
</reference>
<gene>
    <name evidence="1" type="ORF">D0Z07_7432</name>
</gene>
<proteinExistence type="predicted"/>
<dbReference type="OrthoDB" id="2283785at2759"/>
<protein>
    <submittedName>
        <fullName evidence="1">Uncharacterized protein</fullName>
    </submittedName>
</protein>
<dbReference type="EMBL" id="VNKQ01000015">
    <property type="protein sequence ID" value="KAG0646514.1"/>
    <property type="molecule type" value="Genomic_DNA"/>
</dbReference>
<keyword evidence="2" id="KW-1185">Reference proteome</keyword>
<accession>A0A9P7AU74</accession>
<name>A0A9P7AU74_9HELO</name>